<evidence type="ECO:0000313" key="2">
    <source>
        <dbReference type="EMBL" id="RAU20523.1"/>
    </source>
</evidence>
<dbReference type="RefSeq" id="WP_112146967.1">
    <property type="nucleotide sequence ID" value="NZ_PGTO01000021.1"/>
</dbReference>
<evidence type="ECO:0000313" key="3">
    <source>
        <dbReference type="Proteomes" id="UP000251075"/>
    </source>
</evidence>
<proteinExistence type="predicted"/>
<name>A0A364NTW7_9PROT</name>
<organism evidence="2 3">
    <name type="scientific">Paramagnetospirillum kuznetsovii</name>
    <dbReference type="NCBI Taxonomy" id="2053833"/>
    <lineage>
        <taxon>Bacteria</taxon>
        <taxon>Pseudomonadati</taxon>
        <taxon>Pseudomonadota</taxon>
        <taxon>Alphaproteobacteria</taxon>
        <taxon>Rhodospirillales</taxon>
        <taxon>Magnetospirillaceae</taxon>
        <taxon>Paramagnetospirillum</taxon>
    </lineage>
</organism>
<reference evidence="2 3" key="1">
    <citation type="submission" date="2017-11" db="EMBL/GenBank/DDBJ databases">
        <title>Draft genome sequence of magnetotactic bacterium Magnetospirillum kuznetsovii LBB-42.</title>
        <authorList>
            <person name="Grouzdev D.S."/>
            <person name="Rysina M.S."/>
            <person name="Baslerov R.V."/>
            <person name="Koziaeva V."/>
        </authorList>
    </citation>
    <scope>NUCLEOTIDE SEQUENCE [LARGE SCALE GENOMIC DNA]</scope>
    <source>
        <strain evidence="2 3">LBB-42</strain>
    </source>
</reference>
<dbReference type="Proteomes" id="UP000251075">
    <property type="component" value="Unassembled WGS sequence"/>
</dbReference>
<keyword evidence="1" id="KW-0732">Signal</keyword>
<evidence type="ECO:0000256" key="1">
    <source>
        <dbReference type="SAM" id="SignalP"/>
    </source>
</evidence>
<keyword evidence="3" id="KW-1185">Reference proteome</keyword>
<evidence type="ECO:0008006" key="4">
    <source>
        <dbReference type="Google" id="ProtNLM"/>
    </source>
</evidence>
<feature type="chain" id="PRO_5016744128" description="PRC-barrel domain-containing protein" evidence="1">
    <location>
        <begin position="20"/>
        <end position="82"/>
    </location>
</feature>
<sequence>MIRACITAALILMAADAVADDKPPGIRVVGSTIYTIDSRGHTTGTLREVSPGTWTHLDLRGVIIRTIQVPPGCQPLVPCRTR</sequence>
<gene>
    <name evidence="2" type="ORF">CU669_17925</name>
</gene>
<dbReference type="EMBL" id="PGTO01000021">
    <property type="protein sequence ID" value="RAU20523.1"/>
    <property type="molecule type" value="Genomic_DNA"/>
</dbReference>
<dbReference type="AlphaFoldDB" id="A0A364NTW7"/>
<comment type="caution">
    <text evidence="2">The sequence shown here is derived from an EMBL/GenBank/DDBJ whole genome shotgun (WGS) entry which is preliminary data.</text>
</comment>
<feature type="signal peptide" evidence="1">
    <location>
        <begin position="1"/>
        <end position="19"/>
    </location>
</feature>
<dbReference type="OrthoDB" id="9917140at2"/>
<protein>
    <recommendedName>
        <fullName evidence="4">PRC-barrel domain-containing protein</fullName>
    </recommendedName>
</protein>
<accession>A0A364NTW7</accession>